<evidence type="ECO:0000313" key="1">
    <source>
        <dbReference type="EMBL" id="JAP14300.1"/>
    </source>
</evidence>
<dbReference type="EMBL" id="GEDG01026762">
    <property type="protein sequence ID" value="JAP14300.1"/>
    <property type="molecule type" value="Transcribed_RNA"/>
</dbReference>
<protein>
    <submittedName>
        <fullName evidence="1">Putative ovule protein</fullName>
    </submittedName>
</protein>
<accession>A0A0V0H1N7</accession>
<reference evidence="1" key="1">
    <citation type="submission" date="2015-12" db="EMBL/GenBank/DDBJ databases">
        <title>Gene expression during late stages of embryo sac development: a critical building block for successful pollen-pistil interactions.</title>
        <authorList>
            <person name="Liu Y."/>
            <person name="Joly V."/>
            <person name="Sabar M."/>
            <person name="Matton D.P."/>
        </authorList>
    </citation>
    <scope>NUCLEOTIDE SEQUENCE</scope>
</reference>
<name>A0A0V0H1N7_SOLCH</name>
<organism evidence="1">
    <name type="scientific">Solanum chacoense</name>
    <name type="common">Chaco potato</name>
    <dbReference type="NCBI Taxonomy" id="4108"/>
    <lineage>
        <taxon>Eukaryota</taxon>
        <taxon>Viridiplantae</taxon>
        <taxon>Streptophyta</taxon>
        <taxon>Embryophyta</taxon>
        <taxon>Tracheophyta</taxon>
        <taxon>Spermatophyta</taxon>
        <taxon>Magnoliopsida</taxon>
        <taxon>eudicotyledons</taxon>
        <taxon>Gunneridae</taxon>
        <taxon>Pentapetalae</taxon>
        <taxon>asterids</taxon>
        <taxon>lamiids</taxon>
        <taxon>Solanales</taxon>
        <taxon>Solanaceae</taxon>
        <taxon>Solanoideae</taxon>
        <taxon>Solaneae</taxon>
        <taxon>Solanum</taxon>
    </lineage>
</organism>
<sequence length="72" mass="8490">MIYIMYTCTRHFSWRNLRCVLSLMTRVQGVYVKRDVCALNNIRSRICGPSRAIQIYHNNCDIIVNMPPFPLL</sequence>
<dbReference type="AlphaFoldDB" id="A0A0V0H1N7"/>
<proteinExistence type="predicted"/>